<comment type="caution">
    <text evidence="9">The sequence shown here is derived from an EMBL/GenBank/DDBJ whole genome shotgun (WGS) entry which is preliminary data.</text>
</comment>
<feature type="transmembrane region" description="Helical" evidence="7">
    <location>
        <begin position="20"/>
        <end position="40"/>
    </location>
</feature>
<evidence type="ECO:0000259" key="8">
    <source>
        <dbReference type="Pfam" id="PF20684"/>
    </source>
</evidence>
<accession>A0AAN6XZN5</accession>
<dbReference type="EMBL" id="MU858378">
    <property type="protein sequence ID" value="KAK4206607.1"/>
    <property type="molecule type" value="Genomic_DNA"/>
</dbReference>
<feature type="transmembrane region" description="Helical" evidence="7">
    <location>
        <begin position="94"/>
        <end position="118"/>
    </location>
</feature>
<dbReference type="AlphaFoldDB" id="A0AAN6XZN5"/>
<keyword evidence="2 7" id="KW-0812">Transmembrane</keyword>
<protein>
    <recommendedName>
        <fullName evidence="8">Rhodopsin domain-containing protein</fullName>
    </recommendedName>
</protein>
<evidence type="ECO:0000313" key="10">
    <source>
        <dbReference type="Proteomes" id="UP001301769"/>
    </source>
</evidence>
<feature type="domain" description="Rhodopsin" evidence="8">
    <location>
        <begin position="40"/>
        <end position="283"/>
    </location>
</feature>
<dbReference type="PANTHER" id="PTHR33048">
    <property type="entry name" value="PTH11-LIKE INTEGRAL MEMBRANE PROTEIN (AFU_ORTHOLOGUE AFUA_5G11245)"/>
    <property type="match status" value="1"/>
</dbReference>
<feature type="region of interest" description="Disordered" evidence="6">
    <location>
        <begin position="298"/>
        <end position="323"/>
    </location>
</feature>
<keyword evidence="4 7" id="KW-0472">Membrane</keyword>
<gene>
    <name evidence="9" type="ORF">QBC37DRAFT_458335</name>
</gene>
<name>A0AAN6XZN5_9PEZI</name>
<dbReference type="Pfam" id="PF20684">
    <property type="entry name" value="Fung_rhodopsin"/>
    <property type="match status" value="1"/>
</dbReference>
<reference evidence="9" key="1">
    <citation type="journal article" date="2023" name="Mol. Phylogenet. Evol.">
        <title>Genome-scale phylogeny and comparative genomics of the fungal order Sordariales.</title>
        <authorList>
            <person name="Hensen N."/>
            <person name="Bonometti L."/>
            <person name="Westerberg I."/>
            <person name="Brannstrom I.O."/>
            <person name="Guillou S."/>
            <person name="Cros-Aarteil S."/>
            <person name="Calhoun S."/>
            <person name="Haridas S."/>
            <person name="Kuo A."/>
            <person name="Mondo S."/>
            <person name="Pangilinan J."/>
            <person name="Riley R."/>
            <person name="LaButti K."/>
            <person name="Andreopoulos B."/>
            <person name="Lipzen A."/>
            <person name="Chen C."/>
            <person name="Yan M."/>
            <person name="Daum C."/>
            <person name="Ng V."/>
            <person name="Clum A."/>
            <person name="Steindorff A."/>
            <person name="Ohm R.A."/>
            <person name="Martin F."/>
            <person name="Silar P."/>
            <person name="Natvig D.O."/>
            <person name="Lalanne C."/>
            <person name="Gautier V."/>
            <person name="Ament-Velasquez S.L."/>
            <person name="Kruys A."/>
            <person name="Hutchinson M.I."/>
            <person name="Powell A.J."/>
            <person name="Barry K."/>
            <person name="Miller A.N."/>
            <person name="Grigoriev I.V."/>
            <person name="Debuchy R."/>
            <person name="Gladieux P."/>
            <person name="Hiltunen Thoren M."/>
            <person name="Johannesson H."/>
        </authorList>
    </citation>
    <scope>NUCLEOTIDE SEQUENCE</scope>
    <source>
        <strain evidence="9">PSN293</strain>
    </source>
</reference>
<feature type="transmembrane region" description="Helical" evidence="7">
    <location>
        <begin position="61"/>
        <end position="82"/>
    </location>
</feature>
<dbReference type="PANTHER" id="PTHR33048:SF167">
    <property type="entry name" value="INTEGRAL MEMBRANE PROTEIN"/>
    <property type="match status" value="1"/>
</dbReference>
<evidence type="ECO:0000256" key="3">
    <source>
        <dbReference type="ARBA" id="ARBA00022989"/>
    </source>
</evidence>
<comment type="similarity">
    <text evidence="5">Belongs to the SAT4 family.</text>
</comment>
<keyword evidence="3 7" id="KW-1133">Transmembrane helix</keyword>
<feature type="transmembrane region" description="Helical" evidence="7">
    <location>
        <begin position="221"/>
        <end position="239"/>
    </location>
</feature>
<dbReference type="Proteomes" id="UP001301769">
    <property type="component" value="Unassembled WGS sequence"/>
</dbReference>
<evidence type="ECO:0000256" key="1">
    <source>
        <dbReference type="ARBA" id="ARBA00004141"/>
    </source>
</evidence>
<reference evidence="9" key="2">
    <citation type="submission" date="2023-05" db="EMBL/GenBank/DDBJ databases">
        <authorList>
            <consortium name="Lawrence Berkeley National Laboratory"/>
            <person name="Steindorff A."/>
            <person name="Hensen N."/>
            <person name="Bonometti L."/>
            <person name="Westerberg I."/>
            <person name="Brannstrom I.O."/>
            <person name="Guillou S."/>
            <person name="Cros-Aarteil S."/>
            <person name="Calhoun S."/>
            <person name="Haridas S."/>
            <person name="Kuo A."/>
            <person name="Mondo S."/>
            <person name="Pangilinan J."/>
            <person name="Riley R."/>
            <person name="Labutti K."/>
            <person name="Andreopoulos B."/>
            <person name="Lipzen A."/>
            <person name="Chen C."/>
            <person name="Yanf M."/>
            <person name="Daum C."/>
            <person name="Ng V."/>
            <person name="Clum A."/>
            <person name="Ohm R."/>
            <person name="Martin F."/>
            <person name="Silar P."/>
            <person name="Natvig D."/>
            <person name="Lalanne C."/>
            <person name="Gautier V."/>
            <person name="Ament-Velasquez S.L."/>
            <person name="Kruys A."/>
            <person name="Hutchinson M.I."/>
            <person name="Powell A.J."/>
            <person name="Barry K."/>
            <person name="Miller A.N."/>
            <person name="Grigoriev I.V."/>
            <person name="Debuchy R."/>
            <person name="Gladieux P."/>
            <person name="Thoren M.H."/>
            <person name="Johannesson H."/>
        </authorList>
    </citation>
    <scope>NUCLEOTIDE SEQUENCE</scope>
    <source>
        <strain evidence="9">PSN293</strain>
    </source>
</reference>
<dbReference type="InterPro" id="IPR049326">
    <property type="entry name" value="Rhodopsin_dom_fungi"/>
</dbReference>
<evidence type="ECO:0000256" key="2">
    <source>
        <dbReference type="ARBA" id="ARBA00022692"/>
    </source>
</evidence>
<sequence>MSATNKTLAFDPATADESNVGRILGLGITFHVLALVAFGLRMYTRCFVVKSFGKDDLMMCLCMVGLTGGGMITVAVAIAHGLGRHVFTLSEEDVIIYGITVFIQALFTTITSLCFLKLSVAFSLLRLSGPMNIWWTRIIWGLMIFIVLYMVESWISILAFCDPIAAHWDRKVLKTARCWPMEVFRVFPLLNTGCNMFTDICFATLPIPIIWRLRIGRRTRIYLIGVFSLGYVAVLIGVAKAVSQVRFRGDPDAVFHNWTQTLGFLQQNVGVVAACTPTLRPLVGQWLKLSDSSKTDGNYYGDNNHRKGSSGNKGNTRGGAVGTVKSAERGEAGYEMESSTSRFGTSKYHATVLGGTSPTSSEERIIETGWNAEDGHGGVLKTTEVFVK</sequence>
<evidence type="ECO:0000256" key="4">
    <source>
        <dbReference type="ARBA" id="ARBA00023136"/>
    </source>
</evidence>
<evidence type="ECO:0000256" key="6">
    <source>
        <dbReference type="SAM" id="MobiDB-lite"/>
    </source>
</evidence>
<dbReference type="InterPro" id="IPR052337">
    <property type="entry name" value="SAT4-like"/>
</dbReference>
<keyword evidence="10" id="KW-1185">Reference proteome</keyword>
<dbReference type="GO" id="GO:0016020">
    <property type="term" value="C:membrane"/>
    <property type="evidence" value="ECO:0007669"/>
    <property type="project" value="UniProtKB-SubCell"/>
</dbReference>
<feature type="transmembrane region" description="Helical" evidence="7">
    <location>
        <begin position="186"/>
        <end position="209"/>
    </location>
</feature>
<evidence type="ECO:0000256" key="5">
    <source>
        <dbReference type="ARBA" id="ARBA00038359"/>
    </source>
</evidence>
<proteinExistence type="inferred from homology"/>
<organism evidence="9 10">
    <name type="scientific">Rhypophila decipiens</name>
    <dbReference type="NCBI Taxonomy" id="261697"/>
    <lineage>
        <taxon>Eukaryota</taxon>
        <taxon>Fungi</taxon>
        <taxon>Dikarya</taxon>
        <taxon>Ascomycota</taxon>
        <taxon>Pezizomycotina</taxon>
        <taxon>Sordariomycetes</taxon>
        <taxon>Sordariomycetidae</taxon>
        <taxon>Sordariales</taxon>
        <taxon>Naviculisporaceae</taxon>
        <taxon>Rhypophila</taxon>
    </lineage>
</organism>
<feature type="transmembrane region" description="Helical" evidence="7">
    <location>
        <begin position="139"/>
        <end position="166"/>
    </location>
</feature>
<comment type="subcellular location">
    <subcellularLocation>
        <location evidence="1">Membrane</location>
        <topology evidence="1">Multi-pass membrane protein</topology>
    </subcellularLocation>
</comment>
<evidence type="ECO:0000256" key="7">
    <source>
        <dbReference type="SAM" id="Phobius"/>
    </source>
</evidence>
<evidence type="ECO:0000313" key="9">
    <source>
        <dbReference type="EMBL" id="KAK4206607.1"/>
    </source>
</evidence>